<feature type="domain" description="N-acetyltransferase" evidence="3">
    <location>
        <begin position="4"/>
        <end position="159"/>
    </location>
</feature>
<dbReference type="PROSITE" id="PS51186">
    <property type="entry name" value="GNAT"/>
    <property type="match status" value="1"/>
</dbReference>
<protein>
    <submittedName>
        <fullName evidence="4">Aminoglycoside 6'-N-acetyltransferase</fullName>
    </submittedName>
</protein>
<dbReference type="EMBL" id="FNAH01000003">
    <property type="protein sequence ID" value="SDD96871.1"/>
    <property type="molecule type" value="Genomic_DNA"/>
</dbReference>
<dbReference type="InterPro" id="IPR000182">
    <property type="entry name" value="GNAT_dom"/>
</dbReference>
<dbReference type="Proteomes" id="UP000199344">
    <property type="component" value="Unassembled WGS sequence"/>
</dbReference>
<dbReference type="Pfam" id="PF13523">
    <property type="entry name" value="Acetyltransf_8"/>
    <property type="match status" value="1"/>
</dbReference>
<evidence type="ECO:0000259" key="3">
    <source>
        <dbReference type="PROSITE" id="PS51186"/>
    </source>
</evidence>
<evidence type="ECO:0000313" key="4">
    <source>
        <dbReference type="EMBL" id="SDD96871.1"/>
    </source>
</evidence>
<keyword evidence="5" id="KW-1185">Reference proteome</keyword>
<keyword evidence="2" id="KW-0046">Antibiotic resistance</keyword>
<dbReference type="PANTHER" id="PTHR31438">
    <property type="entry name" value="LYSINE N-ACYLTRANSFERASE C17G9.06C-RELATED"/>
    <property type="match status" value="1"/>
</dbReference>
<dbReference type="InterPro" id="IPR016181">
    <property type="entry name" value="Acyl_CoA_acyltransferase"/>
</dbReference>
<sequence length="163" mass="18122">MAEYRFRPVTEADLPMLAEWLRQPPVAEWWPGPDRQIALVSEDLDNPVMHQVIASRDDLDLGYAQYYPAHHWPAPHFAGLPADSLAIDVFGAPQGRGHGGAWLRALGDQLLANVSTLAIDPATDNLRAIRAYEKAGFRGDAIREDGEGRPVRVMTRRRDLSSS</sequence>
<keyword evidence="4" id="KW-0808">Transferase</keyword>
<evidence type="ECO:0000256" key="1">
    <source>
        <dbReference type="ARBA" id="ARBA00004924"/>
    </source>
</evidence>
<dbReference type="RefSeq" id="WP_090522200.1">
    <property type="nucleotide sequence ID" value="NZ_FNAH01000003.1"/>
</dbReference>
<reference evidence="4 5" key="1">
    <citation type="submission" date="2016-10" db="EMBL/GenBank/DDBJ databases">
        <authorList>
            <person name="de Groot N.N."/>
        </authorList>
    </citation>
    <scope>NUCLEOTIDE SEQUENCE [LARGE SCALE GENOMIC DNA]</scope>
    <source>
        <strain evidence="4 5">DSM 22220</strain>
    </source>
</reference>
<name>A0A1G6Z2W6_9RHOB</name>
<accession>A0A1G6Z2W6</accession>
<dbReference type="Gene3D" id="3.40.630.30">
    <property type="match status" value="1"/>
</dbReference>
<gene>
    <name evidence="4" type="ORF">SAMN05421538_103141</name>
</gene>
<evidence type="ECO:0000313" key="5">
    <source>
        <dbReference type="Proteomes" id="UP000199344"/>
    </source>
</evidence>
<dbReference type="STRING" id="591205.SAMN05421538_103141"/>
<dbReference type="AlphaFoldDB" id="A0A1G6Z2W6"/>
<dbReference type="GO" id="GO:0019290">
    <property type="term" value="P:siderophore biosynthetic process"/>
    <property type="evidence" value="ECO:0007669"/>
    <property type="project" value="InterPro"/>
</dbReference>
<dbReference type="SMART" id="SM01006">
    <property type="entry name" value="AlcB"/>
    <property type="match status" value="1"/>
</dbReference>
<dbReference type="GO" id="GO:0046677">
    <property type="term" value="P:response to antibiotic"/>
    <property type="evidence" value="ECO:0007669"/>
    <property type="project" value="UniProtKB-KW"/>
</dbReference>
<proteinExistence type="predicted"/>
<organism evidence="4 5">
    <name type="scientific">Paracoccus isoporae</name>
    <dbReference type="NCBI Taxonomy" id="591205"/>
    <lineage>
        <taxon>Bacteria</taxon>
        <taxon>Pseudomonadati</taxon>
        <taxon>Pseudomonadota</taxon>
        <taxon>Alphaproteobacteria</taxon>
        <taxon>Rhodobacterales</taxon>
        <taxon>Paracoccaceae</taxon>
        <taxon>Paracoccus</taxon>
    </lineage>
</organism>
<dbReference type="InterPro" id="IPR019432">
    <property type="entry name" value="Acyltransferase_MbtK/IucB-like"/>
</dbReference>
<evidence type="ECO:0000256" key="2">
    <source>
        <dbReference type="ARBA" id="ARBA00023251"/>
    </source>
</evidence>
<dbReference type="OrthoDB" id="9814648at2"/>
<dbReference type="SUPFAM" id="SSF55729">
    <property type="entry name" value="Acyl-CoA N-acyltransferases (Nat)"/>
    <property type="match status" value="1"/>
</dbReference>
<comment type="pathway">
    <text evidence="1">Siderophore biosynthesis.</text>
</comment>
<dbReference type="PANTHER" id="PTHR31438:SF1">
    <property type="entry name" value="LYSINE N-ACYLTRANSFERASE C17G9.06C-RELATED"/>
    <property type="match status" value="1"/>
</dbReference>
<dbReference type="GO" id="GO:0016410">
    <property type="term" value="F:N-acyltransferase activity"/>
    <property type="evidence" value="ECO:0007669"/>
    <property type="project" value="TreeGrafter"/>
</dbReference>